<name>A0A2T5M6P5_9EURO</name>
<organism evidence="2 3">
    <name type="scientific">Aspergillus ochraceoroseus IBT 24754</name>
    <dbReference type="NCBI Taxonomy" id="1392256"/>
    <lineage>
        <taxon>Eukaryota</taxon>
        <taxon>Fungi</taxon>
        <taxon>Dikarya</taxon>
        <taxon>Ascomycota</taxon>
        <taxon>Pezizomycotina</taxon>
        <taxon>Eurotiomycetes</taxon>
        <taxon>Eurotiomycetidae</taxon>
        <taxon>Eurotiales</taxon>
        <taxon>Aspergillaceae</taxon>
        <taxon>Aspergillus</taxon>
        <taxon>Aspergillus subgen. Nidulantes</taxon>
    </lineage>
</organism>
<dbReference type="GeneID" id="63809527"/>
<evidence type="ECO:0000256" key="1">
    <source>
        <dbReference type="SAM" id="MobiDB-lite"/>
    </source>
</evidence>
<proteinExistence type="predicted"/>
<comment type="caution">
    <text evidence="2">The sequence shown here is derived from an EMBL/GenBank/DDBJ whole genome shotgun (WGS) entry which is preliminary data.</text>
</comment>
<reference evidence="2 3" key="1">
    <citation type="journal article" date="2018" name="Proc. Natl. Acad. Sci. U.S.A.">
        <title>Linking secondary metabolites to gene clusters through genome sequencing of six diverse Aspergillus species.</title>
        <authorList>
            <person name="Kaerboelling I."/>
            <person name="Vesth T.C."/>
            <person name="Frisvad J.C."/>
            <person name="Nybo J.L."/>
            <person name="Theobald S."/>
            <person name="Kuo A."/>
            <person name="Bowyer P."/>
            <person name="Matsuda Y."/>
            <person name="Mondo S."/>
            <person name="Lyhne E.K."/>
            <person name="Kogle M.E."/>
            <person name="Clum A."/>
            <person name="Lipzen A."/>
            <person name="Salamov A."/>
            <person name="Ngan C.Y."/>
            <person name="Daum C."/>
            <person name="Chiniquy J."/>
            <person name="Barry K."/>
            <person name="LaButti K."/>
            <person name="Haridas S."/>
            <person name="Simmons B.A."/>
            <person name="Magnuson J.K."/>
            <person name="Mortensen U.H."/>
            <person name="Larsen T.O."/>
            <person name="Grigoriev I.V."/>
            <person name="Baker S.E."/>
            <person name="Andersen M.R."/>
        </authorList>
    </citation>
    <scope>NUCLEOTIDE SEQUENCE [LARGE SCALE GENOMIC DNA]</scope>
    <source>
        <strain evidence="2 3">IBT 24754</strain>
    </source>
</reference>
<sequence>MLPENTSGRDNSKHSLSSRKPRKVSRCKWLLAALGSHPAFLSQTWTIGSSTIRTRRGNAKMQWLCAVPARPAMSLCMYVCMHACMPGLVSNGGISP</sequence>
<dbReference type="Proteomes" id="UP000244073">
    <property type="component" value="Unassembled WGS sequence"/>
</dbReference>
<evidence type="ECO:0000313" key="3">
    <source>
        <dbReference type="Proteomes" id="UP000244073"/>
    </source>
</evidence>
<evidence type="ECO:0000313" key="2">
    <source>
        <dbReference type="EMBL" id="PTU24202.1"/>
    </source>
</evidence>
<gene>
    <name evidence="2" type="ORF">P175DRAFT_022927</name>
</gene>
<feature type="region of interest" description="Disordered" evidence="1">
    <location>
        <begin position="1"/>
        <end position="24"/>
    </location>
</feature>
<dbReference type="AlphaFoldDB" id="A0A2T5M6P5"/>
<dbReference type="RefSeq" id="XP_040755594.1">
    <property type="nucleotide sequence ID" value="XM_040892645.1"/>
</dbReference>
<dbReference type="VEuPathDB" id="FungiDB:P175DRAFT_022927"/>
<dbReference type="EMBL" id="MSFN02000001">
    <property type="protein sequence ID" value="PTU24202.1"/>
    <property type="molecule type" value="Genomic_DNA"/>
</dbReference>
<accession>A0A2T5M6P5</accession>
<protein>
    <submittedName>
        <fullName evidence="2">Uncharacterized protein</fullName>
    </submittedName>
</protein>